<feature type="region of interest" description="Disordered" evidence="7">
    <location>
        <begin position="314"/>
        <end position="334"/>
    </location>
</feature>
<evidence type="ECO:0000256" key="5">
    <source>
        <dbReference type="ARBA" id="ARBA00023157"/>
    </source>
</evidence>
<feature type="compositionally biased region" description="Polar residues" evidence="7">
    <location>
        <begin position="26"/>
        <end position="47"/>
    </location>
</feature>
<evidence type="ECO:0000256" key="3">
    <source>
        <dbReference type="ARBA" id="ARBA00022729"/>
    </source>
</evidence>
<feature type="coiled-coil region" evidence="6">
    <location>
        <begin position="757"/>
        <end position="794"/>
    </location>
</feature>
<keyword evidence="3" id="KW-0732">Signal</keyword>
<feature type="compositionally biased region" description="Polar residues" evidence="7">
    <location>
        <begin position="92"/>
        <end position="103"/>
    </location>
</feature>
<keyword evidence="5" id="KW-1015">Disulfide bond</keyword>
<dbReference type="EMBL" id="BPWL01000002">
    <property type="protein sequence ID" value="GJJ07576.1"/>
    <property type="molecule type" value="Genomic_DNA"/>
</dbReference>
<dbReference type="InterPro" id="IPR044865">
    <property type="entry name" value="MRH_dom"/>
</dbReference>
<feature type="compositionally biased region" description="Polar residues" evidence="7">
    <location>
        <begin position="314"/>
        <end position="328"/>
    </location>
</feature>
<dbReference type="CDD" id="cd20558">
    <property type="entry name" value="CYCLIN_ScPCL7-like"/>
    <property type="match status" value="1"/>
</dbReference>
<feature type="compositionally biased region" description="Polar residues" evidence="7">
    <location>
        <begin position="395"/>
        <end position="405"/>
    </location>
</feature>
<sequence length="1069" mass="119429">MLAFAPPALSHSQSSDATVAIRSRPATRTSHSTSSALPAATAQSPQPHSHFHRHNLKQVPKPVSKRDLRATEDSHSSKPVDQPSSPKHPRLSLSTPSVPSQPTLDPRPLQKIHEQDPTKLLQLLASLLQQIASANDHLRSSPSPSPSSASTDSADSPPVHRPPIWMTLTTASRQAFSTPTSSLTFHARNIPTISLEAYLLRILKYCPTTNEVFLSLLVYFDRMSKIAFEATGKSFAIDNYNVHRLVIAGVTVASKFFSDVFYTNSRYAKVGGLPQSELNQLELQFLLLNDFRLSITTEEMQRYAEQLQIYSRNTEAGLDTNQPSSSGHRSSRNCDIITTPMQKMGESMGVRLSVASLPSVSTNARRDSLISNSHVETEEEGGETDDEPTIRGPSSADSETQSLCTIGSEDVYSEAEDDRHGYTTLENRRIPQTHGVPPELLSSYKPPSSGQSGWTCLDGSSIIPWSAVNDDYCDCNDGSDEPGTSACVGTTFYCVNQGHIGAKIPSTRVNDGLCEQECCDGSDEAPGVCPNKCIEIGETYRQQREAELKLRKTGSKIRSTYIAFAQKEKSRLEDSVSSLEKEILVKEKEVARLKDIMERTESMSAAALETKKQSPFFHSLVTHKSALKSLKKIHEAHLEREKQLGDILDALKKGYNPNYQDMAVLEAVRGWEALNGQSVVEEPELPSADTPFEEREWTEDQIKYQLDGILNQDSVSLLLQHDAQYLQQETKSLHAFIPYYEKLQEGISLWMQALGVIKAQEANADESKRARDAYQAAESSLKQTERQLNDDREELSQLFDPAYFGSQGEFKKLHDLCLSVNSGEYTYEVCLFGSAFQKGGGHNNLGKFSSWSKDPNIKPGDPRYYQIQYYTGGAKCWNGPERSVTLHLSCGTENKLFSVTEPEKCEYHMTATTPALCLPVVNKLGVEFKSRNYSLMVSLLRTLRSIQRVGFREWFRQMQYIGDAKSGRFVGHDQLRYFGAHSGWIGSFGNRYFENLNPLEEIPVPPEWHAWLHHIRKDPPTEDKVIQAVTPLWKAPHRENLTGTRGAFKTYDTAAPRIYSWEAKPAQRV</sequence>
<dbReference type="InterPro" id="IPR007763">
    <property type="entry name" value="NDUFA12"/>
</dbReference>
<feature type="compositionally biased region" description="Polar residues" evidence="7">
    <location>
        <begin position="363"/>
        <end position="374"/>
    </location>
</feature>
<keyword evidence="4" id="KW-0256">Endoplasmic reticulum</keyword>
<feature type="domain" description="MRH" evidence="8">
    <location>
        <begin position="815"/>
        <end position="919"/>
    </location>
</feature>
<feature type="region of interest" description="Disordered" evidence="7">
    <location>
        <begin position="363"/>
        <end position="417"/>
    </location>
</feature>
<evidence type="ECO:0000256" key="2">
    <source>
        <dbReference type="ARBA" id="ARBA00022387"/>
    </source>
</evidence>
<dbReference type="PROSITE" id="PS51914">
    <property type="entry name" value="MRH"/>
    <property type="match status" value="1"/>
</dbReference>
<dbReference type="Gene3D" id="1.10.472.10">
    <property type="entry name" value="Cyclin-like"/>
    <property type="match status" value="1"/>
</dbReference>
<comment type="similarity">
    <text evidence="1">Belongs to the complex I NDUFA12 subunit family.</text>
</comment>
<dbReference type="InterPro" id="IPR013922">
    <property type="entry name" value="Cyclin_PHO80-like"/>
</dbReference>
<feature type="compositionally biased region" description="Low complexity" evidence="7">
    <location>
        <begin position="136"/>
        <end position="157"/>
    </location>
</feature>
<dbReference type="InterPro" id="IPR036607">
    <property type="entry name" value="PRKCSH"/>
</dbReference>
<evidence type="ECO:0000313" key="10">
    <source>
        <dbReference type="Proteomes" id="UP001050691"/>
    </source>
</evidence>
<organism evidence="9 10">
    <name type="scientific">Clathrus columnatus</name>
    <dbReference type="NCBI Taxonomy" id="1419009"/>
    <lineage>
        <taxon>Eukaryota</taxon>
        <taxon>Fungi</taxon>
        <taxon>Dikarya</taxon>
        <taxon>Basidiomycota</taxon>
        <taxon>Agaricomycotina</taxon>
        <taxon>Agaricomycetes</taxon>
        <taxon>Phallomycetidae</taxon>
        <taxon>Phallales</taxon>
        <taxon>Clathraceae</taxon>
        <taxon>Clathrus</taxon>
    </lineage>
</organism>
<evidence type="ECO:0000259" key="8">
    <source>
        <dbReference type="PROSITE" id="PS51914"/>
    </source>
</evidence>
<comment type="caution">
    <text evidence="9">The sequence shown here is derived from an EMBL/GenBank/DDBJ whole genome shotgun (WGS) entry which is preliminary data.</text>
</comment>
<dbReference type="GO" id="GO:0045271">
    <property type="term" value="C:respiratory chain complex I"/>
    <property type="evidence" value="ECO:0007669"/>
    <property type="project" value="InterPro"/>
</dbReference>
<dbReference type="Pfam" id="PF05071">
    <property type="entry name" value="NDUFA12"/>
    <property type="match status" value="1"/>
</dbReference>
<keyword evidence="6" id="KW-0175">Coiled coil</keyword>
<feature type="region of interest" description="Disordered" evidence="7">
    <location>
        <begin position="136"/>
        <end position="163"/>
    </location>
</feature>
<dbReference type="AlphaFoldDB" id="A0AAV4ZZ08"/>
<evidence type="ECO:0000256" key="7">
    <source>
        <dbReference type="SAM" id="MobiDB-lite"/>
    </source>
</evidence>
<dbReference type="GO" id="GO:0019901">
    <property type="term" value="F:protein kinase binding"/>
    <property type="evidence" value="ECO:0007669"/>
    <property type="project" value="InterPro"/>
</dbReference>
<reference evidence="9" key="1">
    <citation type="submission" date="2021-10" db="EMBL/GenBank/DDBJ databases">
        <title>De novo Genome Assembly of Clathrus columnatus (Basidiomycota, Fungi) Using Illumina and Nanopore Sequence Data.</title>
        <authorList>
            <person name="Ogiso-Tanaka E."/>
            <person name="Itagaki H."/>
            <person name="Hosoya T."/>
            <person name="Hosaka K."/>
        </authorList>
    </citation>
    <scope>NUCLEOTIDE SEQUENCE</scope>
    <source>
        <strain evidence="9">MO-923</strain>
    </source>
</reference>
<feature type="region of interest" description="Disordered" evidence="7">
    <location>
        <begin position="1"/>
        <end position="109"/>
    </location>
</feature>
<evidence type="ECO:0000256" key="6">
    <source>
        <dbReference type="SAM" id="Coils"/>
    </source>
</evidence>
<accession>A0AAV4ZZ08</accession>
<dbReference type="InterPro" id="IPR009011">
    <property type="entry name" value="Man6P_isomerase_rcpt-bd_dom_sf"/>
</dbReference>
<dbReference type="PANTHER" id="PTHR12630:SF1">
    <property type="entry name" value="GLUCOSIDASE 2 SUBUNIT BETA"/>
    <property type="match status" value="1"/>
</dbReference>
<dbReference type="GO" id="GO:0017177">
    <property type="term" value="C:glucosidase II complex"/>
    <property type="evidence" value="ECO:0007669"/>
    <property type="project" value="TreeGrafter"/>
</dbReference>
<evidence type="ECO:0000256" key="1">
    <source>
        <dbReference type="ARBA" id="ARBA00007355"/>
    </source>
</evidence>
<dbReference type="SUPFAM" id="SSF50911">
    <property type="entry name" value="Mannose 6-phosphate receptor domain"/>
    <property type="match status" value="1"/>
</dbReference>
<protein>
    <recommendedName>
        <fullName evidence="2">Glucosidase 2 subunit beta</fullName>
    </recommendedName>
</protein>
<feature type="compositionally biased region" description="Basic and acidic residues" evidence="7">
    <location>
        <begin position="64"/>
        <end position="78"/>
    </location>
</feature>
<dbReference type="InterPro" id="IPR028146">
    <property type="entry name" value="PRKCSH_N"/>
</dbReference>
<proteinExistence type="inferred from homology"/>
<dbReference type="Pfam" id="PF08613">
    <property type="entry name" value="Cyclin"/>
    <property type="match status" value="1"/>
</dbReference>
<evidence type="ECO:0000256" key="4">
    <source>
        <dbReference type="ARBA" id="ARBA00022824"/>
    </source>
</evidence>
<dbReference type="GO" id="GO:0006491">
    <property type="term" value="P:N-glycan processing"/>
    <property type="evidence" value="ECO:0007669"/>
    <property type="project" value="TreeGrafter"/>
</dbReference>
<feature type="compositionally biased region" description="Acidic residues" evidence="7">
    <location>
        <begin position="377"/>
        <end position="387"/>
    </location>
</feature>
<gene>
    <name evidence="9" type="ORF">Clacol_001779</name>
</gene>
<evidence type="ECO:0000313" key="9">
    <source>
        <dbReference type="EMBL" id="GJJ07576.1"/>
    </source>
</evidence>
<dbReference type="PANTHER" id="PTHR12630">
    <property type="entry name" value="N-LINKED OLIGOSACCHARIDE PROCESSING"/>
    <property type="match status" value="1"/>
</dbReference>
<name>A0AAV4ZZ08_9AGAM</name>
<dbReference type="Gene3D" id="2.70.130.10">
    <property type="entry name" value="Mannose-6-phosphate receptor binding domain"/>
    <property type="match status" value="1"/>
</dbReference>
<feature type="coiled-coil region" evidence="6">
    <location>
        <begin position="562"/>
        <end position="596"/>
    </location>
</feature>
<dbReference type="InterPro" id="IPR039794">
    <property type="entry name" value="Gtb1-like"/>
</dbReference>
<dbReference type="Pfam" id="PF13015">
    <property type="entry name" value="PRKCSH_1"/>
    <property type="match status" value="1"/>
</dbReference>
<keyword evidence="10" id="KW-1185">Reference proteome</keyword>
<dbReference type="Proteomes" id="UP001050691">
    <property type="component" value="Unassembled WGS sequence"/>
</dbReference>
<dbReference type="Pfam" id="PF12999">
    <property type="entry name" value="PRKCSH-like"/>
    <property type="match status" value="1"/>
</dbReference>